<evidence type="ECO:0000313" key="9">
    <source>
        <dbReference type="Proteomes" id="UP000033640"/>
    </source>
</evidence>
<comment type="caution">
    <text evidence="8">The sequence shown here is derived from an EMBL/GenBank/DDBJ whole genome shotgun (WGS) entry which is preliminary data.</text>
</comment>
<dbReference type="EMBL" id="JYIW01000012">
    <property type="protein sequence ID" value="KJL33106.1"/>
    <property type="molecule type" value="Genomic_DNA"/>
</dbReference>
<dbReference type="AlphaFoldDB" id="A0A0F0LNH3"/>
<dbReference type="RefSeq" id="WP_231587696.1">
    <property type="nucleotide sequence ID" value="NZ_JYIW01000012.1"/>
</dbReference>
<feature type="active site" evidence="5">
    <location>
        <position position="78"/>
    </location>
</feature>
<sequence length="395" mass="42846">MTKPKFRVAALFAGIGGIELGFERALGHEVETSMFCEWWEPAQNVLRARFPGVEVHPDIRELRTLPEDVNLVTAGFPCTDLSQAGRTSGIGGANSGLVSHLFDALRLAGEGSVLPTLLIENVPNMLALDRGKAMNYLVGELESLGYTWAYRVVDSRFTGVPQRRRRVIMVASATLDPRQVLFADEAGSPAPDQLADDAFGFYWTEGRGGLGWAQDAVPTLKGGSTIGIPSPPAVWVPAAARGRRFVKPSIEDAEAMQGFDRGWTEVEGVSTRKNGPRWKLVGNAVTVGVAQWVGGRLASPGEPDVDYVPWVHSKGSWPTSAWGRAGEIWTVPGLSEFPIAMPYTHLGDVVDWEASEPLSHRASAGFLSRLERGNLGRHPGFREDIASHVAIMTPR</sequence>
<dbReference type="PROSITE" id="PS51679">
    <property type="entry name" value="SAM_MT_C5"/>
    <property type="match status" value="1"/>
</dbReference>
<dbReference type="NCBIfam" id="TIGR00675">
    <property type="entry name" value="dcm"/>
    <property type="match status" value="1"/>
</dbReference>
<dbReference type="REBASE" id="115021">
    <property type="entry name" value="M.MspBEL4bORF154P"/>
</dbReference>
<comment type="similarity">
    <text evidence="5 6">Belongs to the class I-like SAM-binding methyltransferase superfamily. C5-methyltransferase family.</text>
</comment>
<accession>A0A0F0LNH3</accession>
<keyword evidence="2 5" id="KW-0808">Transferase</keyword>
<dbReference type="PROSITE" id="PS00094">
    <property type="entry name" value="C5_MTASE_1"/>
    <property type="match status" value="1"/>
</dbReference>
<evidence type="ECO:0000256" key="2">
    <source>
        <dbReference type="ARBA" id="ARBA00022679"/>
    </source>
</evidence>
<dbReference type="Gene3D" id="3.40.50.150">
    <property type="entry name" value="Vaccinia Virus protein VP39"/>
    <property type="match status" value="1"/>
</dbReference>
<dbReference type="InterPro" id="IPR050390">
    <property type="entry name" value="C5-Methyltransferase"/>
</dbReference>
<evidence type="ECO:0000256" key="7">
    <source>
        <dbReference type="RuleBase" id="RU000417"/>
    </source>
</evidence>
<evidence type="ECO:0000313" key="8">
    <source>
        <dbReference type="EMBL" id="KJL33106.1"/>
    </source>
</evidence>
<dbReference type="PANTHER" id="PTHR10629:SF50">
    <property type="entry name" value="DNA (CYTOSINE-5)-METHYLTRANSFERASE CMT3"/>
    <property type="match status" value="1"/>
</dbReference>
<dbReference type="InterPro" id="IPR018117">
    <property type="entry name" value="C5_DNA_meth_AS"/>
</dbReference>
<dbReference type="InterPro" id="IPR001525">
    <property type="entry name" value="C5_MeTfrase"/>
</dbReference>
<keyword evidence="1 5" id="KW-0489">Methyltransferase</keyword>
<dbReference type="GO" id="GO:0003677">
    <property type="term" value="F:DNA binding"/>
    <property type="evidence" value="ECO:0007669"/>
    <property type="project" value="TreeGrafter"/>
</dbReference>
<dbReference type="PANTHER" id="PTHR10629">
    <property type="entry name" value="CYTOSINE-SPECIFIC METHYLTRANSFERASE"/>
    <property type="match status" value="1"/>
</dbReference>
<dbReference type="Proteomes" id="UP000033640">
    <property type="component" value="Unassembled WGS sequence"/>
</dbReference>
<dbReference type="PATRIC" id="fig|82380.11.peg.159"/>
<dbReference type="GO" id="GO:0032259">
    <property type="term" value="P:methylation"/>
    <property type="evidence" value="ECO:0007669"/>
    <property type="project" value="UniProtKB-KW"/>
</dbReference>
<name>A0A0F0LNH3_9MICO</name>
<dbReference type="PRINTS" id="PR00105">
    <property type="entry name" value="C5METTRFRASE"/>
</dbReference>
<dbReference type="GO" id="GO:0044027">
    <property type="term" value="P:negative regulation of gene expression via chromosomal CpG island methylation"/>
    <property type="evidence" value="ECO:0007669"/>
    <property type="project" value="TreeGrafter"/>
</dbReference>
<proteinExistence type="inferred from homology"/>
<dbReference type="Pfam" id="PF00145">
    <property type="entry name" value="DNA_methylase"/>
    <property type="match status" value="1"/>
</dbReference>
<protein>
    <recommendedName>
        <fullName evidence="7">Cytosine-specific methyltransferase</fullName>
        <ecNumber evidence="7">2.1.1.37</ecNumber>
    </recommendedName>
</protein>
<gene>
    <name evidence="8" type="primary">ydiP</name>
    <name evidence="8" type="ORF">RS83_00154</name>
</gene>
<reference evidence="8 9" key="1">
    <citation type="submission" date="2015-02" db="EMBL/GenBank/DDBJ databases">
        <title>Draft genome sequences of ten Microbacterium spp. with emphasis on heavy metal contaminated environments.</title>
        <authorList>
            <person name="Corretto E."/>
        </authorList>
    </citation>
    <scope>NUCLEOTIDE SEQUENCE [LARGE SCALE GENOMIC DNA]</scope>
    <source>
        <strain evidence="8 9">BEL4b</strain>
    </source>
</reference>
<evidence type="ECO:0000256" key="4">
    <source>
        <dbReference type="ARBA" id="ARBA00022747"/>
    </source>
</evidence>
<dbReference type="EC" id="2.1.1.37" evidence="7"/>
<evidence type="ECO:0000256" key="6">
    <source>
        <dbReference type="RuleBase" id="RU000416"/>
    </source>
</evidence>
<dbReference type="GO" id="GO:0009307">
    <property type="term" value="P:DNA restriction-modification system"/>
    <property type="evidence" value="ECO:0007669"/>
    <property type="project" value="UniProtKB-KW"/>
</dbReference>
<dbReference type="InterPro" id="IPR029063">
    <property type="entry name" value="SAM-dependent_MTases_sf"/>
</dbReference>
<evidence type="ECO:0000256" key="1">
    <source>
        <dbReference type="ARBA" id="ARBA00022603"/>
    </source>
</evidence>
<keyword evidence="4" id="KW-0680">Restriction system</keyword>
<dbReference type="GO" id="GO:0003886">
    <property type="term" value="F:DNA (cytosine-5-)-methyltransferase activity"/>
    <property type="evidence" value="ECO:0007669"/>
    <property type="project" value="UniProtKB-EC"/>
</dbReference>
<dbReference type="SUPFAM" id="SSF53335">
    <property type="entry name" value="S-adenosyl-L-methionine-dependent methyltransferases"/>
    <property type="match status" value="1"/>
</dbReference>
<keyword evidence="3 5" id="KW-0949">S-adenosyl-L-methionine</keyword>
<organism evidence="8 9">
    <name type="scientific">Microbacterium oxydans</name>
    <dbReference type="NCBI Taxonomy" id="82380"/>
    <lineage>
        <taxon>Bacteria</taxon>
        <taxon>Bacillati</taxon>
        <taxon>Actinomycetota</taxon>
        <taxon>Actinomycetes</taxon>
        <taxon>Micrococcales</taxon>
        <taxon>Microbacteriaceae</taxon>
        <taxon>Microbacterium</taxon>
    </lineage>
</organism>
<evidence type="ECO:0000256" key="5">
    <source>
        <dbReference type="PROSITE-ProRule" id="PRU01016"/>
    </source>
</evidence>
<evidence type="ECO:0000256" key="3">
    <source>
        <dbReference type="ARBA" id="ARBA00022691"/>
    </source>
</evidence>
<comment type="catalytic activity">
    <reaction evidence="7">
        <text>a 2'-deoxycytidine in DNA + S-adenosyl-L-methionine = a 5-methyl-2'-deoxycytidine in DNA + S-adenosyl-L-homocysteine + H(+)</text>
        <dbReference type="Rhea" id="RHEA:13681"/>
        <dbReference type="Rhea" id="RHEA-COMP:11369"/>
        <dbReference type="Rhea" id="RHEA-COMP:11370"/>
        <dbReference type="ChEBI" id="CHEBI:15378"/>
        <dbReference type="ChEBI" id="CHEBI:57856"/>
        <dbReference type="ChEBI" id="CHEBI:59789"/>
        <dbReference type="ChEBI" id="CHEBI:85452"/>
        <dbReference type="ChEBI" id="CHEBI:85454"/>
        <dbReference type="EC" id="2.1.1.37"/>
    </reaction>
</comment>